<keyword evidence="9" id="KW-1185">Reference proteome</keyword>
<evidence type="ECO:0000256" key="4">
    <source>
        <dbReference type="ARBA" id="ARBA00023235"/>
    </source>
</evidence>
<dbReference type="EMBL" id="SSSM01000001">
    <property type="protein sequence ID" value="THG33491.1"/>
    <property type="molecule type" value="Genomic_DNA"/>
</dbReference>
<dbReference type="InterPro" id="IPR001179">
    <property type="entry name" value="PPIase_FKBP_dom"/>
</dbReference>
<feature type="signal peptide" evidence="6">
    <location>
        <begin position="1"/>
        <end position="18"/>
    </location>
</feature>
<evidence type="ECO:0000256" key="5">
    <source>
        <dbReference type="PROSITE-ProRule" id="PRU00277"/>
    </source>
</evidence>
<keyword evidence="3 5" id="KW-0697">Rotamase</keyword>
<dbReference type="RefSeq" id="WP_136426273.1">
    <property type="nucleotide sequence ID" value="NZ_SSSM01000001.1"/>
</dbReference>
<evidence type="ECO:0000256" key="3">
    <source>
        <dbReference type="ARBA" id="ARBA00023110"/>
    </source>
</evidence>
<dbReference type="InterPro" id="IPR046357">
    <property type="entry name" value="PPIase_dom_sf"/>
</dbReference>
<feature type="domain" description="PPIase FKBP-type" evidence="7">
    <location>
        <begin position="238"/>
        <end position="324"/>
    </location>
</feature>
<comment type="caution">
    <text evidence="8">The sequence shown here is derived from an EMBL/GenBank/DDBJ whole genome shotgun (WGS) entry which is preliminary data.</text>
</comment>
<dbReference type="AlphaFoldDB" id="A0A4S4FT41"/>
<dbReference type="Proteomes" id="UP000309133">
    <property type="component" value="Unassembled WGS sequence"/>
</dbReference>
<evidence type="ECO:0000313" key="8">
    <source>
        <dbReference type="EMBL" id="THG33491.1"/>
    </source>
</evidence>
<keyword evidence="4 5" id="KW-0413">Isomerase</keyword>
<dbReference type="SUPFAM" id="SSF54534">
    <property type="entry name" value="FKBP-like"/>
    <property type="match status" value="2"/>
</dbReference>
<evidence type="ECO:0000256" key="6">
    <source>
        <dbReference type="SAM" id="SignalP"/>
    </source>
</evidence>
<evidence type="ECO:0000256" key="2">
    <source>
        <dbReference type="ARBA" id="ARBA00013194"/>
    </source>
</evidence>
<dbReference type="PANTHER" id="PTHR45779">
    <property type="entry name" value="PEPTIDYLPROLYL ISOMERASE"/>
    <property type="match status" value="1"/>
</dbReference>
<dbReference type="GO" id="GO:0003755">
    <property type="term" value="F:peptidyl-prolyl cis-trans isomerase activity"/>
    <property type="evidence" value="ECO:0007669"/>
    <property type="project" value="UniProtKB-KW"/>
</dbReference>
<accession>A0A4S4FT41</accession>
<dbReference type="OrthoDB" id="25996at2"/>
<sequence length="329" mass="32825">MRLHRSTALSIASVAAVAALLAGCSSGDAPTPTTTTTAAAAVDACEATSGSASESVTVTGDFGVTPTVDFAAGITADVTERTEIVTGTGPEMTTGQTAIIGYSIYDGTTAELVDTVGMDGGDPAAIPVDTSTYLTGLIKTFGCEPTGTRVVSVVPAAEAFGEQGNETLGVSPGDSLVMVIDVKPIRATGADQPVVEGQPAVSLAEDGTPSIAIPATAPPADLQVTVLKKGTGSALTADATAYVQYVGEKWSDGTMFDESWTTGVRNFPLANVVPGFSQGLTGQTIGSQVLIVIPPGLGYGEAGSSDNALAGETLVFVVDILTATASAAQ</sequence>
<evidence type="ECO:0000256" key="1">
    <source>
        <dbReference type="ARBA" id="ARBA00000971"/>
    </source>
</evidence>
<evidence type="ECO:0000259" key="7">
    <source>
        <dbReference type="PROSITE" id="PS50059"/>
    </source>
</evidence>
<dbReference type="PROSITE" id="PS51257">
    <property type="entry name" value="PROKAR_LIPOPROTEIN"/>
    <property type="match status" value="1"/>
</dbReference>
<proteinExistence type="predicted"/>
<dbReference type="Pfam" id="PF00254">
    <property type="entry name" value="FKBP_C"/>
    <property type="match status" value="1"/>
</dbReference>
<dbReference type="PANTHER" id="PTHR45779:SF7">
    <property type="entry name" value="PEPTIDYLPROLYL ISOMERASE"/>
    <property type="match status" value="1"/>
</dbReference>
<gene>
    <name evidence="8" type="ORF">E6C64_03920</name>
</gene>
<dbReference type="PROSITE" id="PS50059">
    <property type="entry name" value="FKBP_PPIASE"/>
    <property type="match status" value="1"/>
</dbReference>
<evidence type="ECO:0000313" key="9">
    <source>
        <dbReference type="Proteomes" id="UP000309133"/>
    </source>
</evidence>
<feature type="chain" id="PRO_5039456993" description="peptidylprolyl isomerase" evidence="6">
    <location>
        <begin position="19"/>
        <end position="329"/>
    </location>
</feature>
<name>A0A4S4FT41_9MICO</name>
<comment type="catalytic activity">
    <reaction evidence="1 5">
        <text>[protein]-peptidylproline (omega=180) = [protein]-peptidylproline (omega=0)</text>
        <dbReference type="Rhea" id="RHEA:16237"/>
        <dbReference type="Rhea" id="RHEA-COMP:10747"/>
        <dbReference type="Rhea" id="RHEA-COMP:10748"/>
        <dbReference type="ChEBI" id="CHEBI:83833"/>
        <dbReference type="ChEBI" id="CHEBI:83834"/>
        <dbReference type="EC" id="5.2.1.8"/>
    </reaction>
</comment>
<keyword evidence="6" id="KW-0732">Signal</keyword>
<dbReference type="EC" id="5.2.1.8" evidence="2 5"/>
<protein>
    <recommendedName>
        <fullName evidence="2 5">peptidylprolyl isomerase</fullName>
        <ecNumber evidence="2 5">5.2.1.8</ecNumber>
    </recommendedName>
</protein>
<dbReference type="Gene3D" id="3.10.50.40">
    <property type="match status" value="2"/>
</dbReference>
<dbReference type="InterPro" id="IPR044609">
    <property type="entry name" value="FKBP2/11"/>
</dbReference>
<organism evidence="8 9">
    <name type="scientific">Naasia lichenicola</name>
    <dbReference type="NCBI Taxonomy" id="2565933"/>
    <lineage>
        <taxon>Bacteria</taxon>
        <taxon>Bacillati</taxon>
        <taxon>Actinomycetota</taxon>
        <taxon>Actinomycetes</taxon>
        <taxon>Micrococcales</taxon>
        <taxon>Microbacteriaceae</taxon>
        <taxon>Naasia</taxon>
    </lineage>
</organism>
<reference evidence="8 9" key="1">
    <citation type="submission" date="2019-04" db="EMBL/GenBank/DDBJ databases">
        <authorList>
            <person name="Jiang L."/>
        </authorList>
    </citation>
    <scope>NUCLEOTIDE SEQUENCE [LARGE SCALE GENOMIC DNA]</scope>
    <source>
        <strain evidence="8 9">YIM 131853</strain>
    </source>
</reference>